<dbReference type="InterPro" id="IPR027417">
    <property type="entry name" value="P-loop_NTPase"/>
</dbReference>
<name>A0ABS7EL68_9FLAO</name>
<evidence type="ECO:0000313" key="2">
    <source>
        <dbReference type="Proteomes" id="UP001196136"/>
    </source>
</evidence>
<evidence type="ECO:0008006" key="3">
    <source>
        <dbReference type="Google" id="ProtNLM"/>
    </source>
</evidence>
<dbReference type="Gene3D" id="1.25.40.10">
    <property type="entry name" value="Tetratricopeptide repeat domain"/>
    <property type="match status" value="1"/>
</dbReference>
<dbReference type="Proteomes" id="UP001196136">
    <property type="component" value="Unassembled WGS sequence"/>
</dbReference>
<dbReference type="InterPro" id="IPR011990">
    <property type="entry name" value="TPR-like_helical_dom_sf"/>
</dbReference>
<keyword evidence="2" id="KW-1185">Reference proteome</keyword>
<dbReference type="EMBL" id="JAHZSV010000001">
    <property type="protein sequence ID" value="MBW8198320.1"/>
    <property type="molecule type" value="Genomic_DNA"/>
</dbReference>
<proteinExistence type="predicted"/>
<gene>
    <name evidence="1" type="ORF">K1F36_00655</name>
</gene>
<evidence type="ECO:0000313" key="1">
    <source>
        <dbReference type="EMBL" id="MBW8198320.1"/>
    </source>
</evidence>
<dbReference type="SUPFAM" id="SSF48452">
    <property type="entry name" value="TPR-like"/>
    <property type="match status" value="1"/>
</dbReference>
<dbReference type="SUPFAM" id="SSF52540">
    <property type="entry name" value="P-loop containing nucleoside triphosphate hydrolases"/>
    <property type="match status" value="1"/>
</dbReference>
<sequence length="877" mass="99546">MYQKRNKILKQVWAKNLIEKEDSDSAYFLALLYTGELLTKLICASMLAGVEEDSKKHKYSQAYHLVRADGIGDWGKAILEIVSGPTSHHLNIQLRNPQKEITQKVKAGTWQHDSISSLNECLKIIGVAVNEIPSKTNLINWFSMFSQLRNKTRGHGALRSGVSSQICPYLEKSLELISGNFSIFDFEWAYLSQNLSGKYNVKPISENSPSFNFLKSNVGKSQNLENGVYIYLNRPVFVELIKSDKDLSDFYFPNGGFSNKRYEVLSYSTGSRDSKDNSKYLMPPGDLPVSETEGKRKLSVIDNCFTNLPKVDSIYIHRPSLENELKKILVNERHPMVTLLGRGGIGKTSMALRVLEGLCSLDRFQTIIWFSSRDIDLLESGAKSVQPQVLDIEDVAKEFVKLIDESLLKTKGFNSRKFIEKHLSDYQEGISPLLAVFDNFETVKNPTEMFVWLDTYIRTPNKILITSRISEFRADYPITVSGMEENEFNELVDSVSDELGITNLITKKYVDMLYEESLGHPYVAKILLGVVSIEGKAGNINRIVASQDELLTALFERTYTMLSYAAKKVFLTLSSWRSTIPKIALEAVLSTTSDTKMDVESAIDELHKFSFIDIYSSTKDNSKFISLPLSAYLFGHNKLAVSPLKQKIMEDREILMMFGVGKVVDVDEGVTLRFEKFFRQIAQNIGTGKNHKLSFYKPVLEYICRKHYTSWLIYATLLEEVNNKNGAIGACQQFIQNEQDYNKLIPVWKRLSKLYAKQKDFFGEIHSLIEMCAIDNVSGAAISACATRLNQLLSNGSLDSKEDEKKALSRRLITILNDYIVQDDNNLDDRTKLAWIYVHIKKINEARKLVQFIIEKDPNHVHAIRLAGKIGVKLESN</sequence>
<dbReference type="Gene3D" id="3.40.50.300">
    <property type="entry name" value="P-loop containing nucleotide triphosphate hydrolases"/>
    <property type="match status" value="1"/>
</dbReference>
<protein>
    <recommendedName>
        <fullName evidence="3">NB-ARC domain-containing protein</fullName>
    </recommendedName>
</protein>
<comment type="caution">
    <text evidence="1">The sequence shown here is derived from an EMBL/GenBank/DDBJ whole genome shotgun (WGS) entry which is preliminary data.</text>
</comment>
<accession>A0ABS7EL68</accession>
<reference evidence="1 2" key="1">
    <citation type="submission" date="2021-08" db="EMBL/GenBank/DDBJ databases">
        <title>Muricauda profundi sp. nov., a marine bacterium isolated from deep seawater of the Mariana Trench.</title>
        <authorList>
            <person name="Wei Y."/>
        </authorList>
    </citation>
    <scope>NUCLEOTIDE SEQUENCE [LARGE SCALE GENOMIC DNA]</scope>
    <source>
        <strain evidence="1 2">W52</strain>
    </source>
</reference>
<dbReference type="RefSeq" id="WP_220112079.1">
    <property type="nucleotide sequence ID" value="NZ_JAHZSV010000001.1"/>
</dbReference>
<organism evidence="1 2">
    <name type="scientific">Flagellimonas abyssi</name>
    <dbReference type="NCBI Taxonomy" id="2864871"/>
    <lineage>
        <taxon>Bacteria</taxon>
        <taxon>Pseudomonadati</taxon>
        <taxon>Bacteroidota</taxon>
        <taxon>Flavobacteriia</taxon>
        <taxon>Flavobacteriales</taxon>
        <taxon>Flavobacteriaceae</taxon>
        <taxon>Flagellimonas</taxon>
    </lineage>
</organism>